<sequence length="73" mass="7749">MHEQDSADGLDRPSGRAIVPLDVCDVADAARRVTVFTGAGMSADSGLPTFRDAQAGLWSKHDTDELYIVAIMG</sequence>
<dbReference type="Proteomes" id="UP000192327">
    <property type="component" value="Unassembled WGS sequence"/>
</dbReference>
<keyword evidence="1" id="KW-0808">Transferase</keyword>
<dbReference type="SUPFAM" id="SSF52467">
    <property type="entry name" value="DHS-like NAD/FAD-binding domain"/>
    <property type="match status" value="1"/>
</dbReference>
<dbReference type="InterPro" id="IPR003000">
    <property type="entry name" value="Sirtuin"/>
</dbReference>
<evidence type="ECO:0000256" key="1">
    <source>
        <dbReference type="ARBA" id="ARBA00022679"/>
    </source>
</evidence>
<dbReference type="Gene3D" id="3.30.1600.10">
    <property type="entry name" value="SIR2/SIRT2 'Small Domain"/>
    <property type="match status" value="1"/>
</dbReference>
<evidence type="ECO:0000313" key="2">
    <source>
        <dbReference type="EMBL" id="OQZ93584.1"/>
    </source>
</evidence>
<accession>A0ABX3RI60</accession>
<dbReference type="EMBL" id="MVHH01000052">
    <property type="protein sequence ID" value="OQZ93584.1"/>
    <property type="molecule type" value="Genomic_DNA"/>
</dbReference>
<gene>
    <name evidence="2" type="ORF">BST15_17785</name>
</gene>
<comment type="caution">
    <text evidence="2">The sequence shown here is derived from an EMBL/GenBank/DDBJ whole genome shotgun (WGS) entry which is preliminary data.</text>
</comment>
<reference evidence="2 3" key="1">
    <citation type="submission" date="2016-12" db="EMBL/GenBank/DDBJ databases">
        <title>The new phylogeny of genus Mycobacterium.</title>
        <authorList>
            <person name="Tortoli E."/>
            <person name="Trovato A."/>
            <person name="Cirillo D.M."/>
        </authorList>
    </citation>
    <scope>NUCLEOTIDE SEQUENCE [LARGE SCALE GENOMIC DNA]</scope>
    <source>
        <strain evidence="2 3">DSM 44942</strain>
    </source>
</reference>
<keyword evidence="3" id="KW-1185">Reference proteome</keyword>
<dbReference type="Gene3D" id="3.40.50.1220">
    <property type="entry name" value="TPP-binding domain"/>
    <property type="match status" value="1"/>
</dbReference>
<protein>
    <recommendedName>
        <fullName evidence="4">NAD-dependent deacetylase</fullName>
    </recommendedName>
</protein>
<organism evidence="2 3">
    <name type="scientific">Mycolicibacter arupensis</name>
    <dbReference type="NCBI Taxonomy" id="342002"/>
    <lineage>
        <taxon>Bacteria</taxon>
        <taxon>Bacillati</taxon>
        <taxon>Actinomycetota</taxon>
        <taxon>Actinomycetes</taxon>
        <taxon>Mycobacteriales</taxon>
        <taxon>Mycobacteriaceae</taxon>
        <taxon>Mycolicibacter</taxon>
    </lineage>
</organism>
<name>A0ABX3RI60_9MYCO</name>
<evidence type="ECO:0000313" key="3">
    <source>
        <dbReference type="Proteomes" id="UP000192327"/>
    </source>
</evidence>
<proteinExistence type="predicted"/>
<dbReference type="Pfam" id="PF02146">
    <property type="entry name" value="SIR2"/>
    <property type="match status" value="1"/>
</dbReference>
<dbReference type="InterPro" id="IPR029035">
    <property type="entry name" value="DHS-like_NAD/FAD-binding_dom"/>
</dbReference>
<dbReference type="InterPro" id="IPR026591">
    <property type="entry name" value="Sirtuin_cat_small_dom_sf"/>
</dbReference>
<evidence type="ECO:0008006" key="4">
    <source>
        <dbReference type="Google" id="ProtNLM"/>
    </source>
</evidence>